<feature type="region of interest" description="Disordered" evidence="3">
    <location>
        <begin position="183"/>
        <end position="210"/>
    </location>
</feature>
<feature type="domain" description="HMG box" evidence="4">
    <location>
        <begin position="294"/>
        <end position="362"/>
    </location>
</feature>
<evidence type="ECO:0000313" key="6">
    <source>
        <dbReference type="Proteomes" id="UP000078348"/>
    </source>
</evidence>
<keyword evidence="2" id="KW-0539">Nucleus</keyword>
<feature type="domain" description="HMG box" evidence="4">
    <location>
        <begin position="375"/>
        <end position="443"/>
    </location>
</feature>
<name>A0A196SNJ9_BLAHN</name>
<evidence type="ECO:0000256" key="3">
    <source>
        <dbReference type="SAM" id="MobiDB-lite"/>
    </source>
</evidence>
<feature type="DNA-binding region" description="HMG box" evidence="2">
    <location>
        <begin position="117"/>
        <end position="185"/>
    </location>
</feature>
<evidence type="ECO:0000259" key="4">
    <source>
        <dbReference type="PROSITE" id="PS50118"/>
    </source>
</evidence>
<dbReference type="CDD" id="cd00084">
    <property type="entry name" value="HMG-box_SF"/>
    <property type="match status" value="1"/>
</dbReference>
<feature type="DNA-binding region" description="HMG box" evidence="2">
    <location>
        <begin position="375"/>
        <end position="443"/>
    </location>
</feature>
<dbReference type="SUPFAM" id="SSF47095">
    <property type="entry name" value="HMG-box"/>
    <property type="match status" value="5"/>
</dbReference>
<feature type="DNA-binding region" description="HMG box" evidence="2">
    <location>
        <begin position="211"/>
        <end position="275"/>
    </location>
</feature>
<dbReference type="GO" id="GO:0003677">
    <property type="term" value="F:DNA binding"/>
    <property type="evidence" value="ECO:0007669"/>
    <property type="project" value="UniProtKB-UniRule"/>
</dbReference>
<evidence type="ECO:0000256" key="2">
    <source>
        <dbReference type="PROSITE-ProRule" id="PRU00267"/>
    </source>
</evidence>
<dbReference type="Proteomes" id="UP000078348">
    <property type="component" value="Unassembled WGS sequence"/>
</dbReference>
<feature type="compositionally biased region" description="Basic and acidic residues" evidence="3">
    <location>
        <begin position="257"/>
        <end position="293"/>
    </location>
</feature>
<dbReference type="PROSITE" id="PS50118">
    <property type="entry name" value="HMG_BOX_2"/>
    <property type="match status" value="5"/>
</dbReference>
<dbReference type="PANTHER" id="PTHR48112:SF22">
    <property type="entry name" value="MITOCHONDRIAL TRANSCRIPTION FACTOR A, ISOFORM B"/>
    <property type="match status" value="1"/>
</dbReference>
<proteinExistence type="predicted"/>
<evidence type="ECO:0000256" key="1">
    <source>
        <dbReference type="ARBA" id="ARBA00023125"/>
    </source>
</evidence>
<feature type="domain" description="HMG box" evidence="4">
    <location>
        <begin position="211"/>
        <end position="275"/>
    </location>
</feature>
<dbReference type="InterPro" id="IPR050342">
    <property type="entry name" value="HMGB"/>
</dbReference>
<dbReference type="Pfam" id="PF00505">
    <property type="entry name" value="HMG_box"/>
    <property type="match status" value="4"/>
</dbReference>
<dbReference type="AlphaFoldDB" id="A0A196SNJ9"/>
<feature type="compositionally biased region" description="Basic and acidic residues" evidence="3">
    <location>
        <begin position="415"/>
        <end position="443"/>
    </location>
</feature>
<dbReference type="InterPro" id="IPR009071">
    <property type="entry name" value="HMG_box_dom"/>
</dbReference>
<reference evidence="5 6" key="1">
    <citation type="submission" date="2016-05" db="EMBL/GenBank/DDBJ databases">
        <title>Nuclear genome of Blastocystis sp. subtype 1 NandII.</title>
        <authorList>
            <person name="Gentekaki E."/>
            <person name="Curtis B."/>
            <person name="Stairs C."/>
            <person name="Eme L."/>
            <person name="Herman E."/>
            <person name="Klimes V."/>
            <person name="Arias M.C."/>
            <person name="Elias M."/>
            <person name="Hilliou F."/>
            <person name="Klute M."/>
            <person name="Malik S.-B."/>
            <person name="Pightling A."/>
            <person name="Rachubinski R."/>
            <person name="Salas D."/>
            <person name="Schlacht A."/>
            <person name="Suga H."/>
            <person name="Archibald J."/>
            <person name="Ball S.G."/>
            <person name="Clark G."/>
            <person name="Dacks J."/>
            <person name="Van Der Giezen M."/>
            <person name="Tsaousis A."/>
            <person name="Roger A."/>
        </authorList>
    </citation>
    <scope>NUCLEOTIDE SEQUENCE [LARGE SCALE GENOMIC DNA]</scope>
    <source>
        <strain evidence="6">ATCC 50177 / NandII</strain>
    </source>
</reference>
<comment type="caution">
    <text evidence="5">The sequence shown here is derived from an EMBL/GenBank/DDBJ whole genome shotgun (WGS) entry which is preliminary data.</text>
</comment>
<dbReference type="Gene3D" id="1.10.30.10">
    <property type="entry name" value="High mobility group box domain"/>
    <property type="match status" value="5"/>
</dbReference>
<dbReference type="InterPro" id="IPR036910">
    <property type="entry name" value="HMG_box_dom_sf"/>
</dbReference>
<dbReference type="SMART" id="SM00398">
    <property type="entry name" value="HMG"/>
    <property type="match status" value="5"/>
</dbReference>
<dbReference type="PRINTS" id="PR00886">
    <property type="entry name" value="HIGHMOBLTY12"/>
</dbReference>
<dbReference type="PANTHER" id="PTHR48112">
    <property type="entry name" value="HIGH MOBILITY GROUP PROTEIN DSP1"/>
    <property type="match status" value="1"/>
</dbReference>
<feature type="DNA-binding region" description="HMG box" evidence="2">
    <location>
        <begin position="443"/>
        <end position="508"/>
    </location>
</feature>
<feature type="region of interest" description="Disordered" evidence="3">
    <location>
        <begin position="257"/>
        <end position="301"/>
    </location>
</feature>
<protein>
    <submittedName>
        <fullName evidence="5">High mobility group protein</fullName>
    </submittedName>
</protein>
<dbReference type="STRING" id="478820.A0A196SNJ9"/>
<feature type="region of interest" description="Disordered" evidence="3">
    <location>
        <begin position="400"/>
        <end position="443"/>
    </location>
</feature>
<feature type="region of interest" description="Disordered" evidence="3">
    <location>
        <begin position="66"/>
        <end position="121"/>
    </location>
</feature>
<feature type="DNA-binding region" description="HMG box" evidence="2">
    <location>
        <begin position="294"/>
        <end position="362"/>
    </location>
</feature>
<sequence length="508" mass="60171">MPAFELEKARKFVREYLSTLDDISNATIKDVRKYLEKKFGLPRKGLAGNKNEIKQLLKEEATKMIETKATEEKEEKEKTEVKEKPKKTEKTEKKETEKKEEKKADNETTESDEDPEPKKYSTSYMLFAQEHRQEVRDAHPEMKLTELTKELGKMWKKLSKEEQDKYKQQSDKDKQQYEKEMAAWKERHPDTMTRREMTTARKRAKEGIASPVKGKSAYQMFCKDHPELDSLEDRKERLKKLRELWKALDTEKKAEYVEKEKKELEKYNEEKRELEKRKEERKEKAAKKAERQKIPHAKSAYMLFAQENRERVKKAHPDAKPTEMMRLLGEEWKKADEKTSKKYQKMAEEEKKKAEEKKKELIESGELKDAAKEKKQKRVSAYNVFVTAFSADFKKSHPDATFKERSGAAASAWREMSDKKKEKYQKMADEHNKNVPETVKPKKADPITAEGVFTKEFREKVLSEKPDCDARTLKQAARKAWRQLEVEKKIEYEDKAHEQNVARLREQL</sequence>
<gene>
    <name evidence="5" type="ORF">AV274_0478</name>
</gene>
<feature type="domain" description="HMG box" evidence="4">
    <location>
        <begin position="443"/>
        <end position="508"/>
    </location>
</feature>
<feature type="compositionally biased region" description="Basic and acidic residues" evidence="3">
    <location>
        <begin position="183"/>
        <end position="199"/>
    </location>
</feature>
<dbReference type="OrthoDB" id="1919336at2759"/>
<keyword evidence="6" id="KW-1185">Reference proteome</keyword>
<organism evidence="5 6">
    <name type="scientific">Blastocystis sp. subtype 1 (strain ATCC 50177 / NandII)</name>
    <dbReference type="NCBI Taxonomy" id="478820"/>
    <lineage>
        <taxon>Eukaryota</taxon>
        <taxon>Sar</taxon>
        <taxon>Stramenopiles</taxon>
        <taxon>Bigyra</taxon>
        <taxon>Opalozoa</taxon>
        <taxon>Opalinata</taxon>
        <taxon>Blastocystidae</taxon>
        <taxon>Blastocystis</taxon>
    </lineage>
</organism>
<feature type="domain" description="HMG box" evidence="4">
    <location>
        <begin position="117"/>
        <end position="185"/>
    </location>
</feature>
<dbReference type="GO" id="GO:0005634">
    <property type="term" value="C:nucleus"/>
    <property type="evidence" value="ECO:0007669"/>
    <property type="project" value="UniProtKB-UniRule"/>
</dbReference>
<evidence type="ECO:0000313" key="5">
    <source>
        <dbReference type="EMBL" id="OAO17801.1"/>
    </source>
</evidence>
<dbReference type="EMBL" id="LXWW01000017">
    <property type="protein sequence ID" value="OAO17801.1"/>
    <property type="molecule type" value="Genomic_DNA"/>
</dbReference>
<accession>A0A196SNJ9</accession>
<keyword evidence="1 2" id="KW-0238">DNA-binding</keyword>
<feature type="compositionally biased region" description="Basic and acidic residues" evidence="3">
    <location>
        <begin position="66"/>
        <end position="106"/>
    </location>
</feature>